<proteinExistence type="predicted"/>
<organism>
    <name type="scientific">Serpula lacrymans var. lacrymans (strain S7.9)</name>
    <name type="common">Dry rot fungus</name>
    <dbReference type="NCBI Taxonomy" id="578457"/>
    <lineage>
        <taxon>Eukaryota</taxon>
        <taxon>Fungi</taxon>
        <taxon>Dikarya</taxon>
        <taxon>Basidiomycota</taxon>
        <taxon>Agaricomycotina</taxon>
        <taxon>Agaricomycetes</taxon>
        <taxon>Agaricomycetidae</taxon>
        <taxon>Boletales</taxon>
        <taxon>Coniophorineae</taxon>
        <taxon>Serpulaceae</taxon>
        <taxon>Serpula</taxon>
    </lineage>
</organism>
<reference evidence="1" key="1">
    <citation type="submission" date="2011-04" db="EMBL/GenBank/DDBJ databases">
        <title>Evolution of plant cell wall degrading machinery underlies the functional diversity of forest fungi.</title>
        <authorList>
            <consortium name="US DOE Joint Genome Institute (JGI-PGF)"/>
            <person name="Eastwood D.C."/>
            <person name="Floudas D."/>
            <person name="Binder M."/>
            <person name="Majcherczyk A."/>
            <person name="Schneider P."/>
            <person name="Aerts A."/>
            <person name="Asiegbu F.O."/>
            <person name="Baker S.E."/>
            <person name="Barry K."/>
            <person name="Bendiksby M."/>
            <person name="Blumentritt M."/>
            <person name="Coutinho P.M."/>
            <person name="Cullen D."/>
            <person name="Cullen D."/>
            <person name="Gathman A."/>
            <person name="Goodell B."/>
            <person name="Henrissat B."/>
            <person name="Ihrmark K."/>
            <person name="Kauserud H."/>
            <person name="Kohler A."/>
            <person name="LaButti K."/>
            <person name="Lapidus A."/>
            <person name="Lavin J.L."/>
            <person name="Lee Y.-H."/>
            <person name="Lindquist E."/>
            <person name="Lilly W."/>
            <person name="Lucas S."/>
            <person name="Morin E."/>
            <person name="Murat C."/>
            <person name="Oguiza J.A."/>
            <person name="Park J."/>
            <person name="Pisabarro A.G."/>
            <person name="Riley R."/>
            <person name="Rosling A."/>
            <person name="Salamov A."/>
            <person name="Schmidt O."/>
            <person name="Schmutz J."/>
            <person name="Skrede I."/>
            <person name="Stenlid J."/>
            <person name="Wiebenga A."/>
            <person name="Xie X."/>
            <person name="Kues U."/>
            <person name="Hibbett D.S."/>
            <person name="Hoffmeister D."/>
            <person name="Hogberg N."/>
            <person name="Martin F."/>
            <person name="Grigoriev I.V."/>
            <person name="Watkinson S.C."/>
        </authorList>
    </citation>
    <scope>NUCLEOTIDE SEQUENCE</scope>
    <source>
        <strain evidence="1">S7.9</strain>
    </source>
</reference>
<dbReference type="Proteomes" id="UP000008064">
    <property type="component" value="Unassembled WGS sequence"/>
</dbReference>
<dbReference type="RefSeq" id="XP_007318202.1">
    <property type="nucleotide sequence ID" value="XM_007318140.1"/>
</dbReference>
<name>F8NXZ1_SERL9</name>
<dbReference type="AlphaFoldDB" id="F8NXZ1"/>
<dbReference type="KEGG" id="sla:SERLADRAFT_467081"/>
<dbReference type="EMBL" id="GL945434">
    <property type="protein sequence ID" value="EGO24183.1"/>
    <property type="molecule type" value="Genomic_DNA"/>
</dbReference>
<evidence type="ECO:0000313" key="1">
    <source>
        <dbReference type="EMBL" id="EGO24183.1"/>
    </source>
</evidence>
<dbReference type="GeneID" id="18819172"/>
<dbReference type="HOGENOM" id="CLU_2559709_0_0_1"/>
<protein>
    <submittedName>
        <fullName evidence="1">Uncharacterized protein</fullName>
    </submittedName>
</protein>
<accession>F8NXZ1</accession>
<gene>
    <name evidence="1" type="ORF">SERLADRAFT_467081</name>
</gene>
<sequence>MPTQSLDKNCKALRFPTGQAQRSLSRHWYSQGRGLVSVSFTEIFDRQGPNAGRWRAEFITDSRRTSQNEALQITHYDRCVGV</sequence>